<name>L8I1D2_9CETA</name>
<feature type="chain" id="PRO_5003991327" evidence="2">
    <location>
        <begin position="26"/>
        <end position="761"/>
    </location>
</feature>
<proteinExistence type="predicted"/>
<evidence type="ECO:0000313" key="3">
    <source>
        <dbReference type="EMBL" id="ELR49107.1"/>
    </source>
</evidence>
<dbReference type="AlphaFoldDB" id="L8I1D2"/>
<keyword evidence="2" id="KW-0732">Signal</keyword>
<feature type="region of interest" description="Disordered" evidence="1">
    <location>
        <begin position="541"/>
        <end position="562"/>
    </location>
</feature>
<dbReference type="Proteomes" id="UP000011080">
    <property type="component" value="Unassembled WGS sequence"/>
</dbReference>
<feature type="signal peptide" evidence="2">
    <location>
        <begin position="1"/>
        <end position="25"/>
    </location>
</feature>
<evidence type="ECO:0000256" key="2">
    <source>
        <dbReference type="SAM" id="SignalP"/>
    </source>
</evidence>
<accession>L8I1D2</accession>
<evidence type="ECO:0000256" key="1">
    <source>
        <dbReference type="SAM" id="MobiDB-lite"/>
    </source>
</evidence>
<reference evidence="3 4" key="1">
    <citation type="journal article" date="2012" name="Nat. Genet.">
        <title>The yak genome and adaptation to life at high altitude.</title>
        <authorList>
            <person name="Qiu Q."/>
            <person name="Zhang G."/>
            <person name="Ma T."/>
            <person name="Qian W."/>
            <person name="Wang J."/>
            <person name="Ye Z."/>
            <person name="Cao C."/>
            <person name="Hu Q."/>
            <person name="Kim J."/>
            <person name="Larkin D.M."/>
            <person name="Auvil L."/>
            <person name="Capitanu B."/>
            <person name="Ma J."/>
            <person name="Lewin H.A."/>
            <person name="Qian X."/>
            <person name="Lang Y."/>
            <person name="Zhou R."/>
            <person name="Wang L."/>
            <person name="Wang K."/>
            <person name="Xia J."/>
            <person name="Liao S."/>
            <person name="Pan S."/>
            <person name="Lu X."/>
            <person name="Hou H."/>
            <person name="Wang Y."/>
            <person name="Zang X."/>
            <person name="Yin Y."/>
            <person name="Ma H."/>
            <person name="Zhang J."/>
            <person name="Wang Z."/>
            <person name="Zhang Y."/>
            <person name="Zhang D."/>
            <person name="Yonezawa T."/>
            <person name="Hasegawa M."/>
            <person name="Zhong Y."/>
            <person name="Liu W."/>
            <person name="Zhang Y."/>
            <person name="Huang Z."/>
            <person name="Zhang S."/>
            <person name="Long R."/>
            <person name="Yang H."/>
            <person name="Wang J."/>
            <person name="Lenstra J.A."/>
            <person name="Cooper D.N."/>
            <person name="Wu Y."/>
            <person name="Wang J."/>
            <person name="Shi P."/>
            <person name="Wang J."/>
            <person name="Liu J."/>
        </authorList>
    </citation>
    <scope>NUCLEOTIDE SEQUENCE [LARGE SCALE GENOMIC DNA]</scope>
    <source>
        <strain evidence="4">yakQH1</strain>
    </source>
</reference>
<feature type="region of interest" description="Disordered" evidence="1">
    <location>
        <begin position="477"/>
        <end position="500"/>
    </location>
</feature>
<dbReference type="EMBL" id="JH882518">
    <property type="protein sequence ID" value="ELR49107.1"/>
    <property type="molecule type" value="Genomic_DNA"/>
</dbReference>
<evidence type="ECO:0000313" key="4">
    <source>
        <dbReference type="Proteomes" id="UP000011080"/>
    </source>
</evidence>
<gene>
    <name evidence="3" type="ORF">M91_01989</name>
</gene>
<organism evidence="3 4">
    <name type="scientific">Bos mutus</name>
    <name type="common">wild yak</name>
    <dbReference type="NCBI Taxonomy" id="72004"/>
    <lineage>
        <taxon>Eukaryota</taxon>
        <taxon>Metazoa</taxon>
        <taxon>Chordata</taxon>
        <taxon>Craniata</taxon>
        <taxon>Vertebrata</taxon>
        <taxon>Euteleostomi</taxon>
        <taxon>Mammalia</taxon>
        <taxon>Eutheria</taxon>
        <taxon>Laurasiatheria</taxon>
        <taxon>Artiodactyla</taxon>
        <taxon>Ruminantia</taxon>
        <taxon>Pecora</taxon>
        <taxon>Bovidae</taxon>
        <taxon>Bovinae</taxon>
        <taxon>Bos</taxon>
    </lineage>
</organism>
<protein>
    <submittedName>
        <fullName evidence="3">Uncharacterized protein</fullName>
    </submittedName>
</protein>
<sequence>MKKWDLLTQCVFALGLSSSWLPSVAWLGIGTCCAAECQRQWQSWKETVRPKGPEHRTLNNHLVAKAVESRPKSLFCEHLFILMQRKSEDGTEARAEQRPAHRRKREIREKRTWALQPAHRGTCEIREKRTWALQPAHRGTCEIREKRTWALQPAHRGTCEIREKRTWALQPAHRGTCEIREKRTWALQPAHRGTCEIREKRTWALQPAHRRTCEIREKRTWALQPAHRGTCEIREKRTWALQPAHRGTCEIREKRTWALQPAHRGTCEIREKRTWALQPAHRGTCEIREKRTWALQPAHRGTCEIREKRTWALQPAHRGTCEIREKRTWALQPAHRGTCEIREKRTWALQPAHRGTCEIREKRTWALQPAHRGTCEIREKRTWALQPAHRGTCEIREKRTWALQPAHRGMCEIWEKCTWALEPRGFVEKLNATSNLLVYFISLGRIMKRRSTALDPVESTGTQVPLQTVQLCPDSTSVQEDLPRARARTKSRGGRTDLPRTTSVLRPSIWEETFGAELVFLGGYAANCLRNAESAVRLAQKTRTSREEPIPPPETGIPASYRHQVPGTISEDARRKVPVTVQGTVKMPDVSSPNVEDKTPGAALTQMKGPPRPFWAFHGQRQLLIKINEAFGREQFSQSQISLRVSDDTAQAFPTTSDVSRALLLGVRCLTVSCTNTATVGKVARVHPPSVVAFARAFDGNHGVLQKGSHGFPGRSAHLAPLIIIPYSRYASAATIPGYLPFEAYTKACWKSGPANEINRK</sequence>